<name>A0A811V8I0_CERCA</name>
<gene>
    <name evidence="1" type="ORF">CCAP1982_LOCUS20582</name>
</gene>
<dbReference type="AlphaFoldDB" id="A0A811V8I0"/>
<keyword evidence="2" id="KW-1185">Reference proteome</keyword>
<comment type="caution">
    <text evidence="1">The sequence shown here is derived from an EMBL/GenBank/DDBJ whole genome shotgun (WGS) entry which is preliminary data.</text>
</comment>
<organism evidence="1 2">
    <name type="scientific">Ceratitis capitata</name>
    <name type="common">Mediterranean fruit fly</name>
    <name type="synonym">Tephritis capitata</name>
    <dbReference type="NCBI Taxonomy" id="7213"/>
    <lineage>
        <taxon>Eukaryota</taxon>
        <taxon>Metazoa</taxon>
        <taxon>Ecdysozoa</taxon>
        <taxon>Arthropoda</taxon>
        <taxon>Hexapoda</taxon>
        <taxon>Insecta</taxon>
        <taxon>Pterygota</taxon>
        <taxon>Neoptera</taxon>
        <taxon>Endopterygota</taxon>
        <taxon>Diptera</taxon>
        <taxon>Brachycera</taxon>
        <taxon>Muscomorpha</taxon>
        <taxon>Tephritoidea</taxon>
        <taxon>Tephritidae</taxon>
        <taxon>Ceratitis</taxon>
        <taxon>Ceratitis</taxon>
    </lineage>
</organism>
<evidence type="ECO:0000313" key="2">
    <source>
        <dbReference type="Proteomes" id="UP000606786"/>
    </source>
</evidence>
<proteinExistence type="predicted"/>
<dbReference type="Proteomes" id="UP000606786">
    <property type="component" value="Unassembled WGS sequence"/>
</dbReference>
<evidence type="ECO:0000313" key="1">
    <source>
        <dbReference type="EMBL" id="CAD7012498.1"/>
    </source>
</evidence>
<accession>A0A811V8I0</accession>
<reference evidence="1" key="1">
    <citation type="submission" date="2020-11" db="EMBL/GenBank/DDBJ databases">
        <authorList>
            <person name="Whitehead M."/>
        </authorList>
    </citation>
    <scope>NUCLEOTIDE SEQUENCE</scope>
    <source>
        <strain evidence="1">EGII</strain>
    </source>
</reference>
<dbReference type="EMBL" id="CAJHJT010000056">
    <property type="protein sequence ID" value="CAD7012498.1"/>
    <property type="molecule type" value="Genomic_DNA"/>
</dbReference>
<protein>
    <submittedName>
        <fullName evidence="1">(Mediterranean fruit fly) hypothetical protein</fullName>
    </submittedName>
</protein>
<sequence length="90" mass="10770">MLVAFRLYMVYRSVWKHFSKATLKLAMNMKLFLLLILALLQTVFGRKPLGLLDKKEVIKGAIDYRNIRNIVYPRVKYNDFRRKVLVQRKP</sequence>